<evidence type="ECO:0000256" key="1">
    <source>
        <dbReference type="SAM" id="Phobius"/>
    </source>
</evidence>
<proteinExistence type="predicted"/>
<sequence length="183" mass="18292">MSAPVLPRDALVGVAVGAVFGVAWVFWGSGGLASPVPLVVRVVAVVVAVALLVRAVTLLRSAPPGAGSGGGSMFASRAYRLTVLAELVGLFAGNVVLQAFGLAQYVICWTAIVVGVHFLGFGRVFQRRFYTVGAVILGIGIVGVLVGLLGASAPVIAAVTGLGCGAYFLAGSSATLLRGSPAV</sequence>
<feature type="transmembrane region" description="Helical" evidence="1">
    <location>
        <begin position="155"/>
        <end position="177"/>
    </location>
</feature>
<feature type="transmembrane region" description="Helical" evidence="1">
    <location>
        <begin position="38"/>
        <end position="57"/>
    </location>
</feature>
<feature type="transmembrane region" description="Helical" evidence="1">
    <location>
        <begin position="129"/>
        <end position="149"/>
    </location>
</feature>
<dbReference type="RefSeq" id="WP_130290305.1">
    <property type="nucleotide sequence ID" value="NZ_SHKL01000001.1"/>
</dbReference>
<comment type="caution">
    <text evidence="2">The sequence shown here is derived from an EMBL/GenBank/DDBJ whole genome shotgun (WGS) entry which is preliminary data.</text>
</comment>
<name>A0A4Q7UXX7_PSEST</name>
<evidence type="ECO:0000313" key="2">
    <source>
        <dbReference type="EMBL" id="RZT85918.1"/>
    </source>
</evidence>
<feature type="transmembrane region" description="Helical" evidence="1">
    <location>
        <begin position="12"/>
        <end position="32"/>
    </location>
</feature>
<keyword evidence="1" id="KW-0812">Transmembrane</keyword>
<organism evidence="2 3">
    <name type="scientific">Pseudonocardia sediminis</name>
    <dbReference type="NCBI Taxonomy" id="1397368"/>
    <lineage>
        <taxon>Bacteria</taxon>
        <taxon>Bacillati</taxon>
        <taxon>Actinomycetota</taxon>
        <taxon>Actinomycetes</taxon>
        <taxon>Pseudonocardiales</taxon>
        <taxon>Pseudonocardiaceae</taxon>
        <taxon>Pseudonocardia</taxon>
    </lineage>
</organism>
<keyword evidence="3" id="KW-1185">Reference proteome</keyword>
<keyword evidence="1" id="KW-1133">Transmembrane helix</keyword>
<evidence type="ECO:0000313" key="3">
    <source>
        <dbReference type="Proteomes" id="UP000291591"/>
    </source>
</evidence>
<protein>
    <submittedName>
        <fullName evidence="2">Uncharacterized protein</fullName>
    </submittedName>
</protein>
<dbReference type="OrthoDB" id="4955088at2"/>
<accession>A0A4Q7UXX7</accession>
<feature type="transmembrane region" description="Helical" evidence="1">
    <location>
        <begin position="102"/>
        <end position="122"/>
    </location>
</feature>
<dbReference type="Proteomes" id="UP000291591">
    <property type="component" value="Unassembled WGS sequence"/>
</dbReference>
<dbReference type="EMBL" id="SHKL01000001">
    <property type="protein sequence ID" value="RZT85918.1"/>
    <property type="molecule type" value="Genomic_DNA"/>
</dbReference>
<dbReference type="AlphaFoldDB" id="A0A4Q7UXX7"/>
<gene>
    <name evidence="2" type="ORF">EV383_2805</name>
</gene>
<keyword evidence="1" id="KW-0472">Membrane</keyword>
<reference evidence="2 3" key="1">
    <citation type="submission" date="2019-02" db="EMBL/GenBank/DDBJ databases">
        <title>Sequencing the genomes of 1000 actinobacteria strains.</title>
        <authorList>
            <person name="Klenk H.-P."/>
        </authorList>
    </citation>
    <scope>NUCLEOTIDE SEQUENCE [LARGE SCALE GENOMIC DNA]</scope>
    <source>
        <strain evidence="2 3">DSM 45779</strain>
    </source>
</reference>